<keyword evidence="4" id="KW-0812">Transmembrane</keyword>
<feature type="transmembrane region" description="Helical" evidence="4">
    <location>
        <begin position="304"/>
        <end position="324"/>
    </location>
</feature>
<dbReference type="PANTHER" id="PTHR43630:SF1">
    <property type="entry name" value="POLY-BETA-1,6-N-ACETYL-D-GLUCOSAMINE SYNTHASE"/>
    <property type="match status" value="1"/>
</dbReference>
<keyword evidence="3 6" id="KW-0808">Transferase</keyword>
<keyword evidence="2 6" id="KW-0328">Glycosyltransferase</keyword>
<gene>
    <name evidence="6" type="ORF">U1T56_05115</name>
</gene>
<dbReference type="InterPro" id="IPR001173">
    <property type="entry name" value="Glyco_trans_2-like"/>
</dbReference>
<sequence>MALPMHVDPALVLTALAVLAGMAGLHPFLTYPLSLVLLRPLVAAGRRPSPRAADAVDPSVAIVCCAHNEERSLPAKLANLRALQARHPELSVHLYSDGSTDRTNEILREQAEGFRVVIGAERQGKSVGMNRLMAEVTSDLVLFTDANIELDLGAVANVKRYFADPDVGCVCGHLVHTLATDRGSPVAISRYWRLEQAIKRLETALGTTIAADGGLFAIRRALFRPVPPDIIDDMFTSVSILCDGYRLVQAPDVVGDEEPQASPGAEMQRKRRIACRCFRCHRLLWPRLRRLPWLRLYMYLSHKLLRWFSGALLVSAVFLMLLAFALLAPIVTIVALLSAAGGAGLAHVLARRHYETGKAVLAALLSPSLGVLDAVQGKTYTVWTPVRGYS</sequence>
<feature type="transmembrane region" description="Helical" evidence="4">
    <location>
        <begin position="330"/>
        <end position="350"/>
    </location>
</feature>
<dbReference type="RefSeq" id="WP_418158374.1">
    <property type="nucleotide sequence ID" value="NZ_JBBLZC010000004.1"/>
</dbReference>
<name>A0ABU8XNN2_9PROT</name>
<dbReference type="Pfam" id="PF00535">
    <property type="entry name" value="Glycos_transf_2"/>
    <property type="match status" value="1"/>
</dbReference>
<accession>A0ABU8XNN2</accession>
<reference evidence="6 7" key="1">
    <citation type="submission" date="2024-01" db="EMBL/GenBank/DDBJ databases">
        <title>Multi-omics insights into the function and evolution of sodium benzoate biodegradation pathways in Benzoatithermus flavus gen. nov., sp. nov. from hot spring.</title>
        <authorList>
            <person name="Hu C.-J."/>
            <person name="Li W.-J."/>
        </authorList>
    </citation>
    <scope>NUCLEOTIDE SEQUENCE [LARGE SCALE GENOMIC DNA]</scope>
    <source>
        <strain evidence="6 7">SYSU G07066</strain>
    </source>
</reference>
<feature type="domain" description="Glycosyltransferase 2-like" evidence="5">
    <location>
        <begin position="62"/>
        <end position="223"/>
    </location>
</feature>
<comment type="caution">
    <text evidence="6">The sequence shown here is derived from an EMBL/GenBank/DDBJ whole genome shotgun (WGS) entry which is preliminary data.</text>
</comment>
<evidence type="ECO:0000256" key="3">
    <source>
        <dbReference type="ARBA" id="ARBA00022679"/>
    </source>
</evidence>
<evidence type="ECO:0000313" key="7">
    <source>
        <dbReference type="Proteomes" id="UP001375743"/>
    </source>
</evidence>
<keyword evidence="4" id="KW-0472">Membrane</keyword>
<dbReference type="Proteomes" id="UP001375743">
    <property type="component" value="Unassembled WGS sequence"/>
</dbReference>
<protein>
    <submittedName>
        <fullName evidence="6">Glycosyltransferase</fullName>
        <ecNumber evidence="6">2.4.-.-</ecNumber>
    </submittedName>
</protein>
<evidence type="ECO:0000259" key="5">
    <source>
        <dbReference type="Pfam" id="PF00535"/>
    </source>
</evidence>
<organism evidence="6 7">
    <name type="scientific">Benzoatithermus flavus</name>
    <dbReference type="NCBI Taxonomy" id="3108223"/>
    <lineage>
        <taxon>Bacteria</taxon>
        <taxon>Pseudomonadati</taxon>
        <taxon>Pseudomonadota</taxon>
        <taxon>Alphaproteobacteria</taxon>
        <taxon>Geminicoccales</taxon>
        <taxon>Geminicoccaceae</taxon>
        <taxon>Benzoatithermus</taxon>
    </lineage>
</organism>
<dbReference type="SUPFAM" id="SSF53448">
    <property type="entry name" value="Nucleotide-diphospho-sugar transferases"/>
    <property type="match status" value="1"/>
</dbReference>
<proteinExistence type="inferred from homology"/>
<keyword evidence="7" id="KW-1185">Reference proteome</keyword>
<comment type="similarity">
    <text evidence="1">Belongs to the glycosyltransferase 2 family.</text>
</comment>
<feature type="transmembrane region" description="Helical" evidence="4">
    <location>
        <begin position="12"/>
        <end position="38"/>
    </location>
</feature>
<evidence type="ECO:0000256" key="2">
    <source>
        <dbReference type="ARBA" id="ARBA00022676"/>
    </source>
</evidence>
<dbReference type="GO" id="GO:0016757">
    <property type="term" value="F:glycosyltransferase activity"/>
    <property type="evidence" value="ECO:0007669"/>
    <property type="project" value="UniProtKB-KW"/>
</dbReference>
<evidence type="ECO:0000256" key="1">
    <source>
        <dbReference type="ARBA" id="ARBA00006739"/>
    </source>
</evidence>
<dbReference type="InterPro" id="IPR029044">
    <property type="entry name" value="Nucleotide-diphossugar_trans"/>
</dbReference>
<dbReference type="Gene3D" id="3.90.550.10">
    <property type="entry name" value="Spore Coat Polysaccharide Biosynthesis Protein SpsA, Chain A"/>
    <property type="match status" value="1"/>
</dbReference>
<keyword evidence="4" id="KW-1133">Transmembrane helix</keyword>
<dbReference type="EC" id="2.4.-.-" evidence="6"/>
<dbReference type="PANTHER" id="PTHR43630">
    <property type="entry name" value="POLY-BETA-1,6-N-ACETYL-D-GLUCOSAMINE SYNTHASE"/>
    <property type="match status" value="1"/>
</dbReference>
<evidence type="ECO:0000313" key="6">
    <source>
        <dbReference type="EMBL" id="MEK0082519.1"/>
    </source>
</evidence>
<evidence type="ECO:0000256" key="4">
    <source>
        <dbReference type="SAM" id="Phobius"/>
    </source>
</evidence>
<dbReference type="EMBL" id="JBBLZC010000004">
    <property type="protein sequence ID" value="MEK0082519.1"/>
    <property type="molecule type" value="Genomic_DNA"/>
</dbReference>